<dbReference type="CDD" id="cd00882">
    <property type="entry name" value="Ras_like_GTPase"/>
    <property type="match status" value="1"/>
</dbReference>
<dbReference type="AlphaFoldDB" id="A0A936F421"/>
<dbReference type="Gene3D" id="3.40.50.300">
    <property type="entry name" value="P-loop containing nucleotide triphosphate hydrolases"/>
    <property type="match status" value="1"/>
</dbReference>
<dbReference type="PANTHER" id="PTHR42708">
    <property type="entry name" value="ATP/GTP-BINDING PROTEIN-RELATED"/>
    <property type="match status" value="1"/>
</dbReference>
<name>A0A936F421_9BACT</name>
<dbReference type="InterPro" id="IPR052705">
    <property type="entry name" value="Gliding_Motility_GTPase"/>
</dbReference>
<reference evidence="2 3" key="1">
    <citation type="submission" date="2020-10" db="EMBL/GenBank/DDBJ databases">
        <title>Connecting structure to function with the recovery of over 1000 high-quality activated sludge metagenome-assembled genomes encoding full-length rRNA genes using long-read sequencing.</title>
        <authorList>
            <person name="Singleton C.M."/>
            <person name="Petriglieri F."/>
            <person name="Kristensen J.M."/>
            <person name="Kirkegaard R.H."/>
            <person name="Michaelsen T.Y."/>
            <person name="Andersen M.H."/>
            <person name="Karst S.M."/>
            <person name="Dueholm M.S."/>
            <person name="Nielsen P.H."/>
            <person name="Albertsen M."/>
        </authorList>
    </citation>
    <scope>NUCLEOTIDE SEQUENCE [LARGE SCALE GENOMIC DNA]</scope>
    <source>
        <strain evidence="2">OdNE_18-Q3-R46-58_MAXAC.008</strain>
    </source>
</reference>
<sequence>MVFFNHATRQMTAKIVYYGPGLCGKTTNLNTIYGKTSQKARGEMVSLNTETDRTLFFDLLPMDVGMVGGFKTKLQLYTVPGQVFYNSTRKLVLKGVDGIVFVVDSQTPMLDACKESYQNLEENLRELGLVLGDIPTVFQWNKRDLRNVISVDELEAVFNPKGVPSFQSVASDGTGVFETLRGITKLSLSHIKAHVLGESQVAAPPPPAQVKPARADIEALTLSDLPSVTDLLDLEDTAPVDLSTGSVPLPDEDDDSGLFIEAPVLPEHPGTAADEIAFLTDGEEPLPPAALPEGDEQLLPSFEPEPAPVQELQPVQASMPVPPPFEAVPEVVEAPEPASLTEVHATLRPAKVGVKLDPLAALASLKVETKRLPAKPKSVDHKDAINSLMGELTQVGRSGAPSILRLEVPNDVDGQDIEVVVQIRQRGQVLVEGQIRRPAPGKSSTAKLSVEMKRS</sequence>
<proteinExistence type="predicted"/>
<feature type="region of interest" description="Disordered" evidence="1">
    <location>
        <begin position="435"/>
        <end position="455"/>
    </location>
</feature>
<dbReference type="InterPro" id="IPR027417">
    <property type="entry name" value="P-loop_NTPase"/>
</dbReference>
<protein>
    <recommendedName>
        <fullName evidence="4">Mutual gliding-motility protein MglA</fullName>
    </recommendedName>
</protein>
<comment type="caution">
    <text evidence="2">The sequence shown here is derived from an EMBL/GenBank/DDBJ whole genome shotgun (WGS) entry which is preliminary data.</text>
</comment>
<dbReference type="EMBL" id="JADKCH010000007">
    <property type="protein sequence ID" value="MBK8572717.1"/>
    <property type="molecule type" value="Genomic_DNA"/>
</dbReference>
<dbReference type="SUPFAM" id="SSF52540">
    <property type="entry name" value="P-loop containing nucleoside triphosphate hydrolases"/>
    <property type="match status" value="1"/>
</dbReference>
<evidence type="ECO:0000313" key="2">
    <source>
        <dbReference type="EMBL" id="MBK8572717.1"/>
    </source>
</evidence>
<dbReference type="Proteomes" id="UP000709959">
    <property type="component" value="Unassembled WGS sequence"/>
</dbReference>
<organism evidence="2 3">
    <name type="scientific">Candidatus Geothrix odensensis</name>
    <dbReference type="NCBI Taxonomy" id="2954440"/>
    <lineage>
        <taxon>Bacteria</taxon>
        <taxon>Pseudomonadati</taxon>
        <taxon>Acidobacteriota</taxon>
        <taxon>Holophagae</taxon>
        <taxon>Holophagales</taxon>
        <taxon>Holophagaceae</taxon>
        <taxon>Geothrix</taxon>
    </lineage>
</organism>
<dbReference type="PANTHER" id="PTHR42708:SF1">
    <property type="entry name" value="GLIDING MOTILITY PROTEIN MGLA"/>
    <property type="match status" value="1"/>
</dbReference>
<evidence type="ECO:0000313" key="3">
    <source>
        <dbReference type="Proteomes" id="UP000709959"/>
    </source>
</evidence>
<gene>
    <name evidence="2" type="ORF">IPN91_08735</name>
</gene>
<evidence type="ECO:0000256" key="1">
    <source>
        <dbReference type="SAM" id="MobiDB-lite"/>
    </source>
</evidence>
<accession>A0A936F421</accession>
<evidence type="ECO:0008006" key="4">
    <source>
        <dbReference type="Google" id="ProtNLM"/>
    </source>
</evidence>